<reference evidence="2" key="1">
    <citation type="submission" date="2016-11" db="UniProtKB">
        <authorList>
            <consortium name="WormBaseParasite"/>
        </authorList>
    </citation>
    <scope>IDENTIFICATION</scope>
    <source>
        <strain evidence="2">KR3021</strain>
    </source>
</reference>
<proteinExistence type="predicted"/>
<evidence type="ECO:0000313" key="2">
    <source>
        <dbReference type="WBParaSite" id="RSKR_0001164500.1"/>
    </source>
</evidence>
<evidence type="ECO:0000313" key="1">
    <source>
        <dbReference type="Proteomes" id="UP000095286"/>
    </source>
</evidence>
<name>A0AC35UIL4_9BILA</name>
<dbReference type="WBParaSite" id="RSKR_0001164500.1">
    <property type="protein sequence ID" value="RSKR_0001164500.1"/>
    <property type="gene ID" value="RSKR_0001164500"/>
</dbReference>
<sequence length="439" mass="50354">MKGLWSELRGVGVKSSSIEILQEPKDFYNTLINLANEAKERISLSTLYLGTGELEKKLVTSISNNKCNNDKLQINILLDYLRGTRGIENSVSTLEQIHGKANIFLYHTPDLRGLKKSILPQRANEIIGLQHMKFYVFDNSVIISGANLSNDYFTNRQDRYILISDCPELADFFSDLLEAVGTCSFYVDEDSSTKLHEQCLFHPFDGNPVSYKRMFYERIVGIHNKMSVINSVKDKTVNIYPLLQMGTYGINDFDSYLVKMFGQVGTESDLTIASGYFNLTNKYSSILTRITDSKINIITSSPEANGFYTAKGLSKHIPAMYVQISKKFFNESKDNVSIYEFKKPEWTFHGKGIWCEKKNDDEMITIAGSSNFGERSVSRDLESQLVFVTYDEEMKKRFNDEKDSMIKNCNRIDKDTFYDPDHVVPYWVTLISKGFRHFF</sequence>
<organism evidence="1 2">
    <name type="scientific">Rhabditophanes sp. KR3021</name>
    <dbReference type="NCBI Taxonomy" id="114890"/>
    <lineage>
        <taxon>Eukaryota</taxon>
        <taxon>Metazoa</taxon>
        <taxon>Ecdysozoa</taxon>
        <taxon>Nematoda</taxon>
        <taxon>Chromadorea</taxon>
        <taxon>Rhabditida</taxon>
        <taxon>Tylenchina</taxon>
        <taxon>Panagrolaimomorpha</taxon>
        <taxon>Strongyloidoidea</taxon>
        <taxon>Alloionematidae</taxon>
        <taxon>Rhabditophanes</taxon>
    </lineage>
</organism>
<accession>A0AC35UIL4</accession>
<protein>
    <submittedName>
        <fullName evidence="2">CDP-diacylglycerol--glycerol-3-phosphate 3-phosphatidyltransferase</fullName>
    </submittedName>
</protein>
<dbReference type="Proteomes" id="UP000095286">
    <property type="component" value="Unplaced"/>
</dbReference>